<organism evidence="1 2">
    <name type="scientific">Paraburkholderia terricola</name>
    <dbReference type="NCBI Taxonomy" id="169427"/>
    <lineage>
        <taxon>Bacteria</taxon>
        <taxon>Pseudomonadati</taxon>
        <taxon>Pseudomonadota</taxon>
        <taxon>Betaproteobacteria</taxon>
        <taxon>Burkholderiales</taxon>
        <taxon>Burkholderiaceae</taxon>
        <taxon>Paraburkholderia</taxon>
    </lineage>
</organism>
<dbReference type="EMBL" id="FRAB01000013">
    <property type="protein sequence ID" value="SHK07907.1"/>
    <property type="molecule type" value="Genomic_DNA"/>
</dbReference>
<reference evidence="1 2" key="1">
    <citation type="submission" date="2016-11" db="EMBL/GenBank/DDBJ databases">
        <authorList>
            <person name="Jaros S."/>
            <person name="Januszkiewicz K."/>
            <person name="Wedrychowicz H."/>
        </authorList>
    </citation>
    <scope>NUCLEOTIDE SEQUENCE [LARGE SCALE GENOMIC DNA]</scope>
    <source>
        <strain evidence="1 2">LMG 20594</strain>
    </source>
</reference>
<evidence type="ECO:0000313" key="1">
    <source>
        <dbReference type="EMBL" id="SHK07907.1"/>
    </source>
</evidence>
<accession>A0A1M6PJ07</accession>
<dbReference type="AlphaFoldDB" id="A0A1M6PJ07"/>
<protein>
    <submittedName>
        <fullName evidence="1">Uncharacterized protein</fullName>
    </submittedName>
</protein>
<proteinExistence type="predicted"/>
<sequence length="42" mass="4912">MPFTSKNYENKRLAYQRNNYFLIAVYEAAYKAAMSDKDNASL</sequence>
<gene>
    <name evidence="1" type="ORF">SAMN05192548_10133</name>
</gene>
<dbReference type="Proteomes" id="UP000184395">
    <property type="component" value="Unassembled WGS sequence"/>
</dbReference>
<evidence type="ECO:0000313" key="2">
    <source>
        <dbReference type="Proteomes" id="UP000184395"/>
    </source>
</evidence>
<name>A0A1M6PJ07_9BURK</name>